<reference evidence="3 4" key="1">
    <citation type="submission" date="2024-06" db="EMBL/GenBank/DDBJ databases">
        <authorList>
            <person name="Campbell A.G."/>
        </authorList>
    </citation>
    <scope>NUCLEOTIDE SEQUENCE [LARGE SCALE GENOMIC DNA]</scope>
    <source>
        <strain evidence="3 4">EM12</strain>
    </source>
</reference>
<dbReference type="PANTHER" id="PTHR43685:SF11">
    <property type="entry name" value="GLYCOSYLTRANSFERASE TAGX-RELATED"/>
    <property type="match status" value="1"/>
</dbReference>
<dbReference type="EMBL" id="JBELQE010000122">
    <property type="protein sequence ID" value="MER2252846.1"/>
    <property type="molecule type" value="Genomic_DNA"/>
</dbReference>
<name>A0ABV1QTU6_9HYPH</name>
<evidence type="ECO:0000313" key="4">
    <source>
        <dbReference type="Proteomes" id="UP001480955"/>
    </source>
</evidence>
<gene>
    <name evidence="3" type="ORF">ABS772_23275</name>
</gene>
<dbReference type="Gene3D" id="3.90.550.10">
    <property type="entry name" value="Spore Coat Polysaccharide Biosynthesis Protein SpsA, Chain A"/>
    <property type="match status" value="1"/>
</dbReference>
<evidence type="ECO:0000259" key="2">
    <source>
        <dbReference type="Pfam" id="PF00535"/>
    </source>
</evidence>
<dbReference type="PANTHER" id="PTHR43685">
    <property type="entry name" value="GLYCOSYLTRANSFERASE"/>
    <property type="match status" value="1"/>
</dbReference>
<sequence>MDASSIDRAPSPAPGGLAGPAPQSVAPAAAPAVVVAVPTYRRRAGLTRLLERLAGIRHPIAIIVADNDTREDGAADGLAVVAGLQRTGYPHPIEAIAVTERGIAQVRNALVARAIARPETRFIAMIDDDEWPEPNWIEALLAVQARCGAHVVGGPVRRAFEVPVAAYLADANNYAPGTRRSGPTDLVDATSNVLLDAELFRGMAPPWFDPSFALTGGEDKDLMIGLKLDGKRFAWADEACVNEEMPASRCSQTWAIQRAFSTGNSDMLVNIKRRPPGFTVLRESVKIVGALAVALLNLALFWNQARLFEGQRLAARVGGKIAALLGHRHLEYKTIHGR</sequence>
<evidence type="ECO:0000313" key="3">
    <source>
        <dbReference type="EMBL" id="MER2252846.1"/>
    </source>
</evidence>
<proteinExistence type="predicted"/>
<dbReference type="RefSeq" id="WP_350397064.1">
    <property type="nucleotide sequence ID" value="NZ_JBELQE010000122.1"/>
</dbReference>
<comment type="caution">
    <text evidence="3">The sequence shown here is derived from an EMBL/GenBank/DDBJ whole genome shotgun (WGS) entry which is preliminary data.</text>
</comment>
<evidence type="ECO:0000256" key="1">
    <source>
        <dbReference type="SAM" id="MobiDB-lite"/>
    </source>
</evidence>
<dbReference type="Proteomes" id="UP001480955">
    <property type="component" value="Unassembled WGS sequence"/>
</dbReference>
<accession>A0ABV1QTU6</accession>
<dbReference type="CDD" id="cd00761">
    <property type="entry name" value="Glyco_tranf_GTA_type"/>
    <property type="match status" value="1"/>
</dbReference>
<dbReference type="InterPro" id="IPR001173">
    <property type="entry name" value="Glyco_trans_2-like"/>
</dbReference>
<feature type="domain" description="Glycosyltransferase 2-like" evidence="2">
    <location>
        <begin position="35"/>
        <end position="171"/>
    </location>
</feature>
<dbReference type="InterPro" id="IPR029044">
    <property type="entry name" value="Nucleotide-diphossugar_trans"/>
</dbReference>
<organism evidence="3 4">
    <name type="scientific">Methylorubrum podarium</name>
    <dbReference type="NCBI Taxonomy" id="200476"/>
    <lineage>
        <taxon>Bacteria</taxon>
        <taxon>Pseudomonadati</taxon>
        <taxon>Pseudomonadota</taxon>
        <taxon>Alphaproteobacteria</taxon>
        <taxon>Hyphomicrobiales</taxon>
        <taxon>Methylobacteriaceae</taxon>
        <taxon>Methylorubrum</taxon>
    </lineage>
</organism>
<protein>
    <submittedName>
        <fullName evidence="3">Glycosyltransferase family 2 protein</fullName>
    </submittedName>
</protein>
<dbReference type="InterPro" id="IPR050834">
    <property type="entry name" value="Glycosyltransf_2"/>
</dbReference>
<feature type="region of interest" description="Disordered" evidence="1">
    <location>
        <begin position="1"/>
        <end position="22"/>
    </location>
</feature>
<dbReference type="SUPFAM" id="SSF53448">
    <property type="entry name" value="Nucleotide-diphospho-sugar transferases"/>
    <property type="match status" value="1"/>
</dbReference>
<dbReference type="Pfam" id="PF00535">
    <property type="entry name" value="Glycos_transf_2"/>
    <property type="match status" value="1"/>
</dbReference>
<keyword evidence="4" id="KW-1185">Reference proteome</keyword>